<organism evidence="1 2">
    <name type="scientific">Paenibacillus tyrfis</name>
    <dbReference type="NCBI Taxonomy" id="1501230"/>
    <lineage>
        <taxon>Bacteria</taxon>
        <taxon>Bacillati</taxon>
        <taxon>Bacillota</taxon>
        <taxon>Bacilli</taxon>
        <taxon>Bacillales</taxon>
        <taxon>Paenibacillaceae</taxon>
        <taxon>Paenibacillus</taxon>
    </lineage>
</organism>
<dbReference type="InterPro" id="IPR036249">
    <property type="entry name" value="Thioredoxin-like_sf"/>
</dbReference>
<dbReference type="Proteomes" id="UP000028123">
    <property type="component" value="Unassembled WGS sequence"/>
</dbReference>
<dbReference type="Pfam" id="PF01257">
    <property type="entry name" value="2Fe-2S_thioredx"/>
    <property type="match status" value="1"/>
</dbReference>
<dbReference type="eggNOG" id="COG3411">
    <property type="taxonomic scope" value="Bacteria"/>
</dbReference>
<protein>
    <submittedName>
        <fullName evidence="1">Cobalamin biosynthesis protein CbiW</fullName>
    </submittedName>
</protein>
<dbReference type="AlphaFoldDB" id="A0A081P4V2"/>
<dbReference type="SUPFAM" id="SSF52833">
    <property type="entry name" value="Thioredoxin-like"/>
    <property type="match status" value="1"/>
</dbReference>
<dbReference type="RefSeq" id="WP_036682279.1">
    <property type="nucleotide sequence ID" value="NZ_JNVM01000010.1"/>
</dbReference>
<dbReference type="Gene3D" id="3.40.30.10">
    <property type="entry name" value="Glutaredoxin"/>
    <property type="match status" value="1"/>
</dbReference>
<accession>A0A081P4V2</accession>
<name>A0A081P4V2_9BACL</name>
<evidence type="ECO:0000313" key="2">
    <source>
        <dbReference type="Proteomes" id="UP000028123"/>
    </source>
</evidence>
<gene>
    <name evidence="1" type="ORF">ET33_03145</name>
</gene>
<dbReference type="OrthoDB" id="9761899at2"/>
<proteinExistence type="predicted"/>
<dbReference type="CDD" id="cd02980">
    <property type="entry name" value="TRX_Fd_family"/>
    <property type="match status" value="1"/>
</dbReference>
<keyword evidence="2" id="KW-1185">Reference proteome</keyword>
<dbReference type="EMBL" id="JNVM01000010">
    <property type="protein sequence ID" value="KEQ25725.1"/>
    <property type="molecule type" value="Genomic_DNA"/>
</dbReference>
<comment type="caution">
    <text evidence="1">The sequence shown here is derived from an EMBL/GenBank/DDBJ whole genome shotgun (WGS) entry which is preliminary data.</text>
</comment>
<sequence length="125" mass="14074">MTTWNLSGTRHHVLICNGGSCMRQQGEEVTKAIREEIALQQADAVVHTTRTRCNGRCEDACIVIVYPEGVWYKEMTPELGRELVKEHLLGGRPMREQVLYTYQEGFVGTTRGAEGTPKPQPSVER</sequence>
<evidence type="ECO:0000313" key="1">
    <source>
        <dbReference type="EMBL" id="KEQ25725.1"/>
    </source>
</evidence>
<reference evidence="1 2" key="1">
    <citation type="submission" date="2014-06" db="EMBL/GenBank/DDBJ databases">
        <title>Draft genome sequence of Paenibacillus sp. MSt1.</title>
        <authorList>
            <person name="Aw Y.K."/>
            <person name="Ong K.S."/>
            <person name="Gan H.M."/>
            <person name="Lee S.M."/>
        </authorList>
    </citation>
    <scope>NUCLEOTIDE SEQUENCE [LARGE SCALE GENOMIC DNA]</scope>
    <source>
        <strain evidence="1 2">MSt1</strain>
    </source>
</reference>